<protein>
    <submittedName>
        <fullName evidence="3">SGNH/GDSL hydrolase family protein</fullName>
    </submittedName>
</protein>
<evidence type="ECO:0000313" key="3">
    <source>
        <dbReference type="EMBL" id="MBC9719603.1"/>
    </source>
</evidence>
<dbReference type="SUPFAM" id="SSF52266">
    <property type="entry name" value="SGNH hydrolase"/>
    <property type="match status" value="1"/>
</dbReference>
<dbReference type="InterPro" id="IPR036514">
    <property type="entry name" value="SGNH_hydro_sf"/>
</dbReference>
<proteinExistence type="predicted"/>
<dbReference type="PANTHER" id="PTHR37981">
    <property type="entry name" value="LIPASE 2"/>
    <property type="match status" value="1"/>
</dbReference>
<keyword evidence="1" id="KW-0732">Signal</keyword>
<evidence type="ECO:0000313" key="4">
    <source>
        <dbReference type="Proteomes" id="UP000642284"/>
    </source>
</evidence>
<dbReference type="Pfam" id="PF13472">
    <property type="entry name" value="Lipase_GDSL_2"/>
    <property type="match status" value="1"/>
</dbReference>
<accession>A0ABR7SZA7</accession>
<sequence length="328" mass="33904">MDALHAKRLMAAGAALAATVVGSGTASALPGSSAAVVDWVALGDSYTAGVIPASGAPIPEPGGRSGCERTTGAYPRVVAETLTDIALTDVSCGNAQIKHVVAERQVPIGQGFPEPDPEGPFNPVPIQLDAINASTDVVTVGIGGNTLGFGEILITCLVASGGESAAPCMDYYASGATTDIDTRLDQLAIEYAEMLKGIHAKAPDAMVFTVGYPSIIPNDVNTCSRDADGNGREDQFGNVKPGDLDWLRSSVLEKLNERIRDVSADDGRAQYVDVYSGSQGHDACAQADQKWVEGLKTADGDWALVHPNAGGQNHTGERVAAALQSELS</sequence>
<dbReference type="Gene3D" id="3.40.50.1110">
    <property type="entry name" value="SGNH hydrolase"/>
    <property type="match status" value="1"/>
</dbReference>
<dbReference type="Proteomes" id="UP000642284">
    <property type="component" value="Unassembled WGS sequence"/>
</dbReference>
<dbReference type="PANTHER" id="PTHR37981:SF1">
    <property type="entry name" value="SGNH HYDROLASE-TYPE ESTERASE DOMAIN-CONTAINING PROTEIN"/>
    <property type="match status" value="1"/>
</dbReference>
<organism evidence="3 4">
    <name type="scientific">Streptomyces polyasparticus</name>
    <dbReference type="NCBI Taxonomy" id="2767826"/>
    <lineage>
        <taxon>Bacteria</taxon>
        <taxon>Bacillati</taxon>
        <taxon>Actinomycetota</taxon>
        <taxon>Actinomycetes</taxon>
        <taxon>Kitasatosporales</taxon>
        <taxon>Streptomycetaceae</taxon>
        <taxon>Streptomyces</taxon>
    </lineage>
</organism>
<dbReference type="InterPro" id="IPR013830">
    <property type="entry name" value="SGNH_hydro"/>
</dbReference>
<keyword evidence="3" id="KW-0378">Hydrolase</keyword>
<dbReference type="CDD" id="cd01823">
    <property type="entry name" value="SEST_like"/>
    <property type="match status" value="1"/>
</dbReference>
<feature type="signal peptide" evidence="1">
    <location>
        <begin position="1"/>
        <end position="28"/>
    </location>
</feature>
<dbReference type="GO" id="GO:0016787">
    <property type="term" value="F:hydrolase activity"/>
    <property type="evidence" value="ECO:0007669"/>
    <property type="project" value="UniProtKB-KW"/>
</dbReference>
<feature type="chain" id="PRO_5045242991" evidence="1">
    <location>
        <begin position="29"/>
        <end position="328"/>
    </location>
</feature>
<evidence type="ECO:0000259" key="2">
    <source>
        <dbReference type="Pfam" id="PF13472"/>
    </source>
</evidence>
<name>A0ABR7SZA7_9ACTN</name>
<dbReference type="InterPro" id="IPR037460">
    <property type="entry name" value="SEST-like"/>
</dbReference>
<evidence type="ECO:0000256" key="1">
    <source>
        <dbReference type="SAM" id="SignalP"/>
    </source>
</evidence>
<dbReference type="EMBL" id="JACTVJ010000051">
    <property type="protein sequence ID" value="MBC9719603.1"/>
    <property type="molecule type" value="Genomic_DNA"/>
</dbReference>
<gene>
    <name evidence="3" type="ORF">H9Y04_44690</name>
</gene>
<feature type="domain" description="SGNH hydrolase-type esterase" evidence="2">
    <location>
        <begin position="41"/>
        <end position="312"/>
    </location>
</feature>
<dbReference type="RefSeq" id="WP_187820005.1">
    <property type="nucleotide sequence ID" value="NZ_JACTVJ010000051.1"/>
</dbReference>
<keyword evidence="4" id="KW-1185">Reference proteome</keyword>
<comment type="caution">
    <text evidence="3">The sequence shown here is derived from an EMBL/GenBank/DDBJ whole genome shotgun (WGS) entry which is preliminary data.</text>
</comment>
<reference evidence="3 4" key="1">
    <citation type="submission" date="2020-08" db="EMBL/GenBank/DDBJ databases">
        <title>Genemic of Streptomyces polyaspartic.</title>
        <authorList>
            <person name="Liu W."/>
        </authorList>
    </citation>
    <scope>NUCLEOTIDE SEQUENCE [LARGE SCALE GENOMIC DNA]</scope>
    <source>
        <strain evidence="3 4">TRM66268-LWL</strain>
    </source>
</reference>